<dbReference type="SUPFAM" id="SSF55961">
    <property type="entry name" value="Bet v1-like"/>
    <property type="match status" value="1"/>
</dbReference>
<evidence type="ECO:0000256" key="1">
    <source>
        <dbReference type="ARBA" id="ARBA00006817"/>
    </source>
</evidence>
<reference evidence="3 4" key="1">
    <citation type="submission" date="2019-08" db="EMBL/GenBank/DDBJ databases">
        <authorList>
            <person name="Peeters C."/>
        </authorList>
    </citation>
    <scope>NUCLEOTIDE SEQUENCE [LARGE SCALE GENOMIC DNA]</scope>
    <source>
        <strain evidence="3 4">LMG 31118</strain>
    </source>
</reference>
<dbReference type="OrthoDB" id="9805228at2"/>
<organism evidence="3 4">
    <name type="scientific">Pandoraea captiosa</name>
    <dbReference type="NCBI Taxonomy" id="2508302"/>
    <lineage>
        <taxon>Bacteria</taxon>
        <taxon>Pseudomonadati</taxon>
        <taxon>Pseudomonadota</taxon>
        <taxon>Betaproteobacteria</taxon>
        <taxon>Burkholderiales</taxon>
        <taxon>Burkholderiaceae</taxon>
        <taxon>Pandoraea</taxon>
    </lineage>
</organism>
<evidence type="ECO:0000313" key="3">
    <source>
        <dbReference type="EMBL" id="VVE69343.1"/>
    </source>
</evidence>
<dbReference type="CDD" id="cd08896">
    <property type="entry name" value="SRPBCC_CalC_Aha1-like_3"/>
    <property type="match status" value="1"/>
</dbReference>
<dbReference type="RefSeq" id="WP_150626067.1">
    <property type="nucleotide sequence ID" value="NZ_CABPSQ010000005.1"/>
</dbReference>
<keyword evidence="4" id="KW-1185">Reference proteome</keyword>
<evidence type="ECO:0000313" key="4">
    <source>
        <dbReference type="Proteomes" id="UP000414136"/>
    </source>
</evidence>
<dbReference type="Pfam" id="PF08327">
    <property type="entry name" value="AHSA1"/>
    <property type="match status" value="1"/>
</dbReference>
<dbReference type="InterPro" id="IPR023393">
    <property type="entry name" value="START-like_dom_sf"/>
</dbReference>
<feature type="domain" description="Activator of Hsp90 ATPase homologue 1/2-like C-terminal" evidence="2">
    <location>
        <begin position="31"/>
        <end position="173"/>
    </location>
</feature>
<protein>
    <submittedName>
        <fullName evidence="3">Polyketide cyclase</fullName>
    </submittedName>
</protein>
<evidence type="ECO:0000259" key="2">
    <source>
        <dbReference type="Pfam" id="PF08327"/>
    </source>
</evidence>
<accession>A0A5E5A9Z6</accession>
<comment type="similarity">
    <text evidence="1">Belongs to the AHA1 family.</text>
</comment>
<dbReference type="InterPro" id="IPR013538">
    <property type="entry name" value="ASHA1/2-like_C"/>
</dbReference>
<sequence>MSLAKPSNQSTQTSLFSVDPKLDLVLERYVDVPCERVWAAWTQPEHLKKWFTPAPWKTVECEIDLRPGGRFHTVMRSPEGQEYPNVGCYLEVVENARLVWTNAVLPGYRPAPAPEAEHGGFQFTAAVLMEAQGKGTRYTAIAIHGNEATRAQHEAMGFHDGWGKALDQLVDLMK</sequence>
<dbReference type="AlphaFoldDB" id="A0A5E5A9Z6"/>
<dbReference type="EMBL" id="CABPSQ010000005">
    <property type="protein sequence ID" value="VVE69343.1"/>
    <property type="molecule type" value="Genomic_DNA"/>
</dbReference>
<name>A0A5E5A9Z6_9BURK</name>
<proteinExistence type="inferred from homology"/>
<gene>
    <name evidence="3" type="ORF">PCA31118_03162</name>
</gene>
<dbReference type="Proteomes" id="UP000414136">
    <property type="component" value="Unassembled WGS sequence"/>
</dbReference>
<dbReference type="Gene3D" id="3.30.530.20">
    <property type="match status" value="1"/>
</dbReference>